<evidence type="ECO:0000259" key="2">
    <source>
        <dbReference type="Pfam" id="PF10091"/>
    </source>
</evidence>
<feature type="signal peptide" evidence="1">
    <location>
        <begin position="1"/>
        <end position="21"/>
    </location>
</feature>
<evidence type="ECO:0000313" key="4">
    <source>
        <dbReference type="Proteomes" id="UP001310022"/>
    </source>
</evidence>
<dbReference type="Pfam" id="PF10091">
    <property type="entry name" value="Glycoamylase"/>
    <property type="match status" value="1"/>
</dbReference>
<feature type="chain" id="PRO_5043051486" description="Glycoamylase-like domain-containing protein" evidence="1">
    <location>
        <begin position="22"/>
        <end position="514"/>
    </location>
</feature>
<keyword evidence="4" id="KW-1185">Reference proteome</keyword>
<evidence type="ECO:0000313" key="3">
    <source>
        <dbReference type="EMBL" id="GJM62665.1"/>
    </source>
</evidence>
<dbReference type="RefSeq" id="WP_338237912.1">
    <property type="nucleotide sequence ID" value="NZ_BQKE01000002.1"/>
</dbReference>
<proteinExistence type="predicted"/>
<organism evidence="3 4">
    <name type="scientific">Persicobacter diffluens</name>
    <dbReference type="NCBI Taxonomy" id="981"/>
    <lineage>
        <taxon>Bacteria</taxon>
        <taxon>Pseudomonadati</taxon>
        <taxon>Bacteroidota</taxon>
        <taxon>Cytophagia</taxon>
        <taxon>Cytophagales</taxon>
        <taxon>Persicobacteraceae</taxon>
        <taxon>Persicobacter</taxon>
    </lineage>
</organism>
<comment type="caution">
    <text evidence="3">The sequence shown here is derived from an EMBL/GenBank/DDBJ whole genome shotgun (WGS) entry which is preliminary data.</text>
</comment>
<dbReference type="InterPro" id="IPR019282">
    <property type="entry name" value="Glycoamylase-like_cons_dom"/>
</dbReference>
<sequence>MRFFYYLIVLFFSLSACQQLGKTPFLCQIVGYDQHIELSWQAKAGAQYEVFESVAGQEHFLVKTDFPFYLDFVGTSKSRNYRIYELDDKSRRLVFEGEGESRDFSDEELLDMVQRYTFRYFWEGAHPQSGMVLERFKDHLKGNIAASGATGFGLMAIPVGIERGFISREEGAERVLKILNFLKKADRFHGVWPHWMHAETGQARPFDEKDDGGDLVESSHLLAGMEAVKSYFLEAREAEGDIRVLAQELIDGVEWDWYVKESPYLRWHWSPNFKFEGSQRIEGYNQTLMTYMLAIGMKNEIGSAYFKEGWTNVNNNHFLNGREYYGMYLPMGNPNYGGAIINSIHSHFLINPFGLQWEEISFEEQVVNQAKINFAYCVDNPKSHSGYSKDCWGIGPADNPWGYEMHHPGPKDNGTIAPSAALGIFPYTPEESMRALKHFYRERGKELFGYYGFHDSFNDNAQWVADTYVGNSKAATLLMIENYRSGLLWKLGGNSALIQNGLKFSGFRYEAGES</sequence>
<reference evidence="3 4" key="1">
    <citation type="submission" date="2021-12" db="EMBL/GenBank/DDBJ databases">
        <title>Genome sequencing of bacteria with rrn-lacking chromosome and rrn-plasmid.</title>
        <authorList>
            <person name="Anda M."/>
            <person name="Iwasaki W."/>
        </authorList>
    </citation>
    <scope>NUCLEOTIDE SEQUENCE [LARGE SCALE GENOMIC DNA]</scope>
    <source>
        <strain evidence="3 4">NBRC 15940</strain>
    </source>
</reference>
<feature type="domain" description="Glycoamylase-like" evidence="2">
    <location>
        <begin position="280"/>
        <end position="491"/>
    </location>
</feature>
<dbReference type="Proteomes" id="UP001310022">
    <property type="component" value="Unassembled WGS sequence"/>
</dbReference>
<gene>
    <name evidence="3" type="ORF">PEDI_32170</name>
</gene>
<name>A0AAN5AKB2_9BACT</name>
<accession>A0AAN5AKB2</accession>
<protein>
    <recommendedName>
        <fullName evidence="2">Glycoamylase-like domain-containing protein</fullName>
    </recommendedName>
</protein>
<keyword evidence="1" id="KW-0732">Signal</keyword>
<dbReference type="PROSITE" id="PS51257">
    <property type="entry name" value="PROKAR_LIPOPROTEIN"/>
    <property type="match status" value="1"/>
</dbReference>
<evidence type="ECO:0000256" key="1">
    <source>
        <dbReference type="SAM" id="SignalP"/>
    </source>
</evidence>
<dbReference type="AlphaFoldDB" id="A0AAN5AKB2"/>
<dbReference type="EMBL" id="BQKE01000002">
    <property type="protein sequence ID" value="GJM62665.1"/>
    <property type="molecule type" value="Genomic_DNA"/>
</dbReference>
<dbReference type="Gene3D" id="1.50.10.140">
    <property type="match status" value="1"/>
</dbReference>